<evidence type="ECO:0000256" key="1">
    <source>
        <dbReference type="SAM" id="MobiDB-lite"/>
    </source>
</evidence>
<gene>
    <name evidence="2" type="ORF">COLO4_27216</name>
</gene>
<reference evidence="3" key="1">
    <citation type="submission" date="2013-09" db="EMBL/GenBank/DDBJ databases">
        <title>Corchorus olitorius genome sequencing.</title>
        <authorList>
            <person name="Alam M."/>
            <person name="Haque M.S."/>
            <person name="Islam M.S."/>
            <person name="Emdad E.M."/>
            <person name="Islam M.M."/>
            <person name="Ahmed B."/>
            <person name="Halim A."/>
            <person name="Hossen Q.M.M."/>
            <person name="Hossain M.Z."/>
            <person name="Ahmed R."/>
            <person name="Khan M.M."/>
            <person name="Islam R."/>
            <person name="Rashid M.M."/>
            <person name="Khan S.A."/>
            <person name="Rahman M.S."/>
            <person name="Alam M."/>
            <person name="Yahiya A.S."/>
            <person name="Khan M.S."/>
            <person name="Azam M.S."/>
            <person name="Haque T."/>
            <person name="Lashkar M.Z.H."/>
            <person name="Akhand A.I."/>
            <person name="Morshed G."/>
            <person name="Roy S."/>
            <person name="Uddin K.S."/>
            <person name="Rabeya T."/>
            <person name="Hossain A.S."/>
            <person name="Chowdhury A."/>
            <person name="Snigdha A.R."/>
            <person name="Mortoza M.S."/>
            <person name="Matin S.A."/>
            <person name="Hoque S.M.E."/>
            <person name="Islam M.K."/>
            <person name="Roy D.K."/>
            <person name="Haider R."/>
            <person name="Moosa M.M."/>
            <person name="Elias S.M."/>
            <person name="Hasan A.M."/>
            <person name="Jahan S."/>
            <person name="Shafiuddin M."/>
            <person name="Mahmood N."/>
            <person name="Shommy N.S."/>
        </authorList>
    </citation>
    <scope>NUCLEOTIDE SEQUENCE [LARGE SCALE GENOMIC DNA]</scope>
    <source>
        <strain evidence="3">cv. O-4</strain>
    </source>
</reference>
<name>A0A1R3HSM2_9ROSI</name>
<organism evidence="2 3">
    <name type="scientific">Corchorus olitorius</name>
    <dbReference type="NCBI Taxonomy" id="93759"/>
    <lineage>
        <taxon>Eukaryota</taxon>
        <taxon>Viridiplantae</taxon>
        <taxon>Streptophyta</taxon>
        <taxon>Embryophyta</taxon>
        <taxon>Tracheophyta</taxon>
        <taxon>Spermatophyta</taxon>
        <taxon>Magnoliopsida</taxon>
        <taxon>eudicotyledons</taxon>
        <taxon>Gunneridae</taxon>
        <taxon>Pentapetalae</taxon>
        <taxon>rosids</taxon>
        <taxon>malvids</taxon>
        <taxon>Malvales</taxon>
        <taxon>Malvaceae</taxon>
        <taxon>Grewioideae</taxon>
        <taxon>Apeibeae</taxon>
        <taxon>Corchorus</taxon>
    </lineage>
</organism>
<dbReference type="AlphaFoldDB" id="A0A1R3HSM2"/>
<evidence type="ECO:0000313" key="3">
    <source>
        <dbReference type="Proteomes" id="UP000187203"/>
    </source>
</evidence>
<protein>
    <submittedName>
        <fullName evidence="2">Uncharacterized protein</fullName>
    </submittedName>
</protein>
<sequence length="217" mass="23848">MPRHSTLWGLQAFYAFLSSRAYYLFPIFGSVLPLRYLWERTTASWSLGAYHRFVNFGCAPSSDGGHATSSSDGRRAANSHDDGHTVPPCDGGRATLSSYGGRAGLSCYGGHATSSSKMVCARRSLPRWRMYDALFQDGGRYHFVNFGEYYHLESLEGVLPIRELWGVLPPRELGGRTTNSRALGHTTTSRSLGAHYLFAILESVLSPRELGGSTTIS</sequence>
<feature type="region of interest" description="Disordered" evidence="1">
    <location>
        <begin position="65"/>
        <end position="89"/>
    </location>
</feature>
<keyword evidence="3" id="KW-1185">Reference proteome</keyword>
<proteinExistence type="predicted"/>
<evidence type="ECO:0000313" key="2">
    <source>
        <dbReference type="EMBL" id="OMO73210.1"/>
    </source>
</evidence>
<dbReference type="Proteomes" id="UP000187203">
    <property type="component" value="Unassembled WGS sequence"/>
</dbReference>
<accession>A0A1R3HSM2</accession>
<dbReference type="EMBL" id="AWUE01019499">
    <property type="protein sequence ID" value="OMO73210.1"/>
    <property type="molecule type" value="Genomic_DNA"/>
</dbReference>
<feature type="compositionally biased region" description="Basic and acidic residues" evidence="1">
    <location>
        <begin position="72"/>
        <end position="84"/>
    </location>
</feature>
<comment type="caution">
    <text evidence="2">The sequence shown here is derived from an EMBL/GenBank/DDBJ whole genome shotgun (WGS) entry which is preliminary data.</text>
</comment>